<reference evidence="5 6" key="1">
    <citation type="submission" date="2018-10" db="EMBL/GenBank/DDBJ databases">
        <title>Phylogenomics of Brevibacillus.</title>
        <authorList>
            <person name="Dunlap C."/>
        </authorList>
    </citation>
    <scope>NUCLEOTIDE SEQUENCE [LARGE SCALE GENOMIC DNA]</scope>
    <source>
        <strain evidence="5 6">JCM 15716</strain>
    </source>
</reference>
<keyword evidence="1 5" id="KW-0489">Methyltransferase</keyword>
<name>A0A3M8D7V6_9BACL</name>
<dbReference type="Gene3D" id="3.40.50.150">
    <property type="entry name" value="Vaccinia Virus protein VP39"/>
    <property type="match status" value="1"/>
</dbReference>
<organism evidence="5 6">
    <name type="scientific">Brevibacillus fluminis</name>
    <dbReference type="NCBI Taxonomy" id="511487"/>
    <lineage>
        <taxon>Bacteria</taxon>
        <taxon>Bacillati</taxon>
        <taxon>Bacillota</taxon>
        <taxon>Bacilli</taxon>
        <taxon>Bacillales</taxon>
        <taxon>Paenibacillaceae</taxon>
        <taxon>Brevibacillus</taxon>
    </lineage>
</organism>
<gene>
    <name evidence="5" type="ORF">EDM56_22270</name>
</gene>
<keyword evidence="2 5" id="KW-0808">Transferase</keyword>
<dbReference type="Pfam" id="PF08241">
    <property type="entry name" value="Methyltransf_11"/>
    <property type="match status" value="1"/>
</dbReference>
<dbReference type="RefSeq" id="WP_122920189.1">
    <property type="nucleotide sequence ID" value="NZ_RHHQ01000018.1"/>
</dbReference>
<evidence type="ECO:0000313" key="5">
    <source>
        <dbReference type="EMBL" id="RNB83457.1"/>
    </source>
</evidence>
<dbReference type="CDD" id="cd02440">
    <property type="entry name" value="AdoMet_MTases"/>
    <property type="match status" value="1"/>
</dbReference>
<keyword evidence="3" id="KW-0949">S-adenosyl-L-methionine</keyword>
<sequence>MELIEQFGAIDIYLFDQLLKGRITKDMRILDAGCGSGRNLPYFLRNGYNIYAVDRSAEAIQAVQKLGSELAPDWSADQARVETVEQMSFEADSFDFVISSAVLHFAQHEEHFQQMLHELWRVLKPGGVLFVRLASSIGIESQVEPLGNGRYHLPDGSDRFLVTEEMMMRITDELGGNLIEPLKTVQVAGLRSMSTWVLQKGSLPSPK</sequence>
<accession>A0A3M8D7V6</accession>
<evidence type="ECO:0000256" key="3">
    <source>
        <dbReference type="ARBA" id="ARBA00022691"/>
    </source>
</evidence>
<evidence type="ECO:0000313" key="6">
    <source>
        <dbReference type="Proteomes" id="UP000271031"/>
    </source>
</evidence>
<dbReference type="SUPFAM" id="SSF53335">
    <property type="entry name" value="S-adenosyl-L-methionine-dependent methyltransferases"/>
    <property type="match status" value="1"/>
</dbReference>
<proteinExistence type="predicted"/>
<evidence type="ECO:0000259" key="4">
    <source>
        <dbReference type="Pfam" id="PF08241"/>
    </source>
</evidence>
<dbReference type="GO" id="GO:0032259">
    <property type="term" value="P:methylation"/>
    <property type="evidence" value="ECO:0007669"/>
    <property type="project" value="UniProtKB-KW"/>
</dbReference>
<dbReference type="InterPro" id="IPR029063">
    <property type="entry name" value="SAM-dependent_MTases_sf"/>
</dbReference>
<dbReference type="EMBL" id="RHHQ01000018">
    <property type="protein sequence ID" value="RNB83457.1"/>
    <property type="molecule type" value="Genomic_DNA"/>
</dbReference>
<dbReference type="PANTHER" id="PTHR43464:SF19">
    <property type="entry name" value="UBIQUINONE BIOSYNTHESIS O-METHYLTRANSFERASE, MITOCHONDRIAL"/>
    <property type="match status" value="1"/>
</dbReference>
<protein>
    <submittedName>
        <fullName evidence="5">Class I SAM-dependent methyltransferase</fullName>
    </submittedName>
</protein>
<keyword evidence="6" id="KW-1185">Reference proteome</keyword>
<dbReference type="GO" id="GO:0008757">
    <property type="term" value="F:S-adenosylmethionine-dependent methyltransferase activity"/>
    <property type="evidence" value="ECO:0007669"/>
    <property type="project" value="InterPro"/>
</dbReference>
<dbReference type="AlphaFoldDB" id="A0A3M8D7V6"/>
<evidence type="ECO:0000256" key="2">
    <source>
        <dbReference type="ARBA" id="ARBA00022679"/>
    </source>
</evidence>
<dbReference type="PANTHER" id="PTHR43464">
    <property type="entry name" value="METHYLTRANSFERASE"/>
    <property type="match status" value="1"/>
</dbReference>
<dbReference type="InterPro" id="IPR013216">
    <property type="entry name" value="Methyltransf_11"/>
</dbReference>
<dbReference type="Proteomes" id="UP000271031">
    <property type="component" value="Unassembled WGS sequence"/>
</dbReference>
<comment type="caution">
    <text evidence="5">The sequence shown here is derived from an EMBL/GenBank/DDBJ whole genome shotgun (WGS) entry which is preliminary data.</text>
</comment>
<evidence type="ECO:0000256" key="1">
    <source>
        <dbReference type="ARBA" id="ARBA00022603"/>
    </source>
</evidence>
<feature type="domain" description="Methyltransferase type 11" evidence="4">
    <location>
        <begin position="30"/>
        <end position="131"/>
    </location>
</feature>
<dbReference type="OrthoDB" id="9804312at2"/>